<dbReference type="Pfam" id="PF00989">
    <property type="entry name" value="PAS"/>
    <property type="match status" value="1"/>
</dbReference>
<evidence type="ECO:0000313" key="18">
    <source>
        <dbReference type="EMBL" id="KAB2591024.1"/>
    </source>
</evidence>
<feature type="region of interest" description="Disordered" evidence="16">
    <location>
        <begin position="827"/>
        <end position="849"/>
    </location>
</feature>
<keyword evidence="2" id="KW-0597">Phosphoprotein</keyword>
<reference evidence="18 19" key="1">
    <citation type="submission" date="2019-09" db="EMBL/GenBank/DDBJ databases">
        <authorList>
            <person name="Liu P."/>
        </authorList>
    </citation>
    <scope>NUCLEOTIDE SEQUENCE [LARGE SCALE GENOMIC DNA]</scope>
    <source>
        <strain evidence="18 19">TRM68085</strain>
    </source>
</reference>
<dbReference type="SUPFAM" id="SSF81606">
    <property type="entry name" value="PP2C-like"/>
    <property type="match status" value="1"/>
</dbReference>
<dbReference type="FunFam" id="3.30.565.10:FF:000028">
    <property type="entry name" value="PAS sensor protein"/>
    <property type="match status" value="1"/>
</dbReference>
<dbReference type="EMBL" id="VYUA01000015">
    <property type="protein sequence ID" value="KAB2591024.1"/>
    <property type="molecule type" value="Genomic_DNA"/>
</dbReference>
<dbReference type="GO" id="GO:0016301">
    <property type="term" value="F:kinase activity"/>
    <property type="evidence" value="ECO:0007669"/>
    <property type="project" value="UniProtKB-KW"/>
</dbReference>
<dbReference type="FunFam" id="3.30.450.40:FF:000035">
    <property type="entry name" value="PAS sensor protein"/>
    <property type="match status" value="1"/>
</dbReference>
<evidence type="ECO:0000256" key="2">
    <source>
        <dbReference type="ARBA" id="ARBA00022553"/>
    </source>
</evidence>
<dbReference type="Gene3D" id="3.30.565.10">
    <property type="entry name" value="Histidine kinase-like ATPase, C-terminal domain"/>
    <property type="match status" value="1"/>
</dbReference>
<dbReference type="SMART" id="SM00091">
    <property type="entry name" value="PAS"/>
    <property type="match status" value="2"/>
</dbReference>
<dbReference type="GO" id="GO:0046872">
    <property type="term" value="F:metal ion binding"/>
    <property type="evidence" value="ECO:0007669"/>
    <property type="project" value="UniProtKB-KW"/>
</dbReference>
<dbReference type="GO" id="GO:0006355">
    <property type="term" value="P:regulation of DNA-templated transcription"/>
    <property type="evidence" value="ECO:0007669"/>
    <property type="project" value="InterPro"/>
</dbReference>
<proteinExistence type="predicted"/>
<keyword evidence="7" id="KW-0378">Hydrolase</keyword>
<evidence type="ECO:0000256" key="6">
    <source>
        <dbReference type="ARBA" id="ARBA00022777"/>
    </source>
</evidence>
<keyword evidence="3" id="KW-0808">Transferase</keyword>
<evidence type="ECO:0000256" key="7">
    <source>
        <dbReference type="ARBA" id="ARBA00022801"/>
    </source>
</evidence>
<dbReference type="SUPFAM" id="SSF55785">
    <property type="entry name" value="PYP-like sensor domain (PAS domain)"/>
    <property type="match status" value="2"/>
</dbReference>
<evidence type="ECO:0000256" key="4">
    <source>
        <dbReference type="ARBA" id="ARBA00022723"/>
    </source>
</evidence>
<dbReference type="InterPro" id="IPR036890">
    <property type="entry name" value="HATPase_C_sf"/>
</dbReference>
<dbReference type="InterPro" id="IPR013656">
    <property type="entry name" value="PAS_4"/>
</dbReference>
<evidence type="ECO:0000259" key="17">
    <source>
        <dbReference type="PROSITE" id="PS50112"/>
    </source>
</evidence>
<dbReference type="PANTHER" id="PTHR43156:SF2">
    <property type="entry name" value="STAGE II SPORULATION PROTEIN E"/>
    <property type="match status" value="1"/>
</dbReference>
<evidence type="ECO:0000256" key="15">
    <source>
        <dbReference type="ARBA" id="ARBA00081350"/>
    </source>
</evidence>
<protein>
    <recommendedName>
        <fullName evidence="1">protein-serine/threonine phosphatase</fullName>
        <ecNumber evidence="1">3.1.3.16</ecNumber>
    </recommendedName>
    <alternativeName>
        <fullName evidence="15">Protein-serine/threonine phosphatase</fullName>
    </alternativeName>
    <alternativeName>
        <fullName evidence="14">Serine/threonine-protein kinase</fullName>
    </alternativeName>
</protein>
<evidence type="ECO:0000256" key="3">
    <source>
        <dbReference type="ARBA" id="ARBA00022679"/>
    </source>
</evidence>
<dbReference type="FunFam" id="3.60.40.10:FF:000005">
    <property type="entry name" value="Serine/threonine protein phosphatase"/>
    <property type="match status" value="1"/>
</dbReference>
<comment type="catalytic activity">
    <reaction evidence="12">
        <text>O-phospho-L-seryl-[protein] + H2O = L-seryl-[protein] + phosphate</text>
        <dbReference type="Rhea" id="RHEA:20629"/>
        <dbReference type="Rhea" id="RHEA-COMP:9863"/>
        <dbReference type="Rhea" id="RHEA-COMP:11604"/>
        <dbReference type="ChEBI" id="CHEBI:15377"/>
        <dbReference type="ChEBI" id="CHEBI:29999"/>
        <dbReference type="ChEBI" id="CHEBI:43474"/>
        <dbReference type="ChEBI" id="CHEBI:83421"/>
        <dbReference type="EC" id="3.1.3.16"/>
    </reaction>
</comment>
<dbReference type="Pfam" id="PF13581">
    <property type="entry name" value="HATPase_c_2"/>
    <property type="match status" value="1"/>
</dbReference>
<dbReference type="InterPro" id="IPR000014">
    <property type="entry name" value="PAS"/>
</dbReference>
<organism evidence="18 19">
    <name type="scientific">Streptomyces arboris</name>
    <dbReference type="NCBI Taxonomy" id="2600619"/>
    <lineage>
        <taxon>Bacteria</taxon>
        <taxon>Bacillati</taxon>
        <taxon>Actinomycetota</taxon>
        <taxon>Actinomycetes</taxon>
        <taxon>Kitasatosporales</taxon>
        <taxon>Streptomycetaceae</taxon>
        <taxon>Streptomyces</taxon>
    </lineage>
</organism>
<dbReference type="RefSeq" id="WP_151511219.1">
    <property type="nucleotide sequence ID" value="NZ_VYUA01000015.1"/>
</dbReference>
<evidence type="ECO:0000256" key="8">
    <source>
        <dbReference type="ARBA" id="ARBA00022840"/>
    </source>
</evidence>
<dbReference type="Pfam" id="PF01590">
    <property type="entry name" value="GAF"/>
    <property type="match status" value="1"/>
</dbReference>
<evidence type="ECO:0000256" key="16">
    <source>
        <dbReference type="SAM" id="MobiDB-lite"/>
    </source>
</evidence>
<keyword evidence="4" id="KW-0479">Metal-binding</keyword>
<dbReference type="SMART" id="SM00331">
    <property type="entry name" value="PP2C_SIG"/>
    <property type="match status" value="1"/>
</dbReference>
<evidence type="ECO:0000256" key="13">
    <source>
        <dbReference type="ARBA" id="ARBA00056274"/>
    </source>
</evidence>
<evidence type="ECO:0000256" key="11">
    <source>
        <dbReference type="ARBA" id="ARBA00023211"/>
    </source>
</evidence>
<dbReference type="InterPro" id="IPR052016">
    <property type="entry name" value="Bact_Sigma-Reg"/>
</dbReference>
<keyword evidence="5" id="KW-0547">Nucleotide-binding</keyword>
<dbReference type="Pfam" id="PF08448">
    <property type="entry name" value="PAS_4"/>
    <property type="match status" value="1"/>
</dbReference>
<dbReference type="InterPro" id="IPR035965">
    <property type="entry name" value="PAS-like_dom_sf"/>
</dbReference>
<dbReference type="CDD" id="cd00130">
    <property type="entry name" value="PAS"/>
    <property type="match status" value="2"/>
</dbReference>
<keyword evidence="10" id="KW-0904">Protein phosphatase</keyword>
<keyword evidence="6" id="KW-0418">Kinase</keyword>
<evidence type="ECO:0000256" key="1">
    <source>
        <dbReference type="ARBA" id="ARBA00013081"/>
    </source>
</evidence>
<dbReference type="InterPro" id="IPR013767">
    <property type="entry name" value="PAS_fold"/>
</dbReference>
<dbReference type="Pfam" id="PF07228">
    <property type="entry name" value="SpoIIE"/>
    <property type="match status" value="1"/>
</dbReference>
<keyword evidence="8" id="KW-0067">ATP-binding</keyword>
<keyword evidence="19" id="KW-1185">Reference proteome</keyword>
<evidence type="ECO:0000313" key="19">
    <source>
        <dbReference type="Proteomes" id="UP000326907"/>
    </source>
</evidence>
<dbReference type="InterPro" id="IPR036457">
    <property type="entry name" value="PPM-type-like_dom_sf"/>
</dbReference>
<dbReference type="SUPFAM" id="SSF55874">
    <property type="entry name" value="ATPase domain of HSP90 chaperone/DNA topoisomerase II/histidine kinase"/>
    <property type="match status" value="1"/>
</dbReference>
<evidence type="ECO:0000256" key="14">
    <source>
        <dbReference type="ARBA" id="ARBA00075117"/>
    </source>
</evidence>
<keyword evidence="11" id="KW-0464">Manganese</keyword>
<dbReference type="Gene3D" id="3.30.450.40">
    <property type="match status" value="1"/>
</dbReference>
<dbReference type="PROSITE" id="PS50112">
    <property type="entry name" value="PAS"/>
    <property type="match status" value="1"/>
</dbReference>
<dbReference type="InterPro" id="IPR003018">
    <property type="entry name" value="GAF"/>
</dbReference>
<dbReference type="CDD" id="cd16936">
    <property type="entry name" value="HATPase_RsbW-like"/>
    <property type="match status" value="1"/>
</dbReference>
<dbReference type="Gene3D" id="3.30.450.20">
    <property type="entry name" value="PAS domain"/>
    <property type="match status" value="2"/>
</dbReference>
<evidence type="ECO:0000256" key="5">
    <source>
        <dbReference type="ARBA" id="ARBA00022741"/>
    </source>
</evidence>
<evidence type="ECO:0000256" key="10">
    <source>
        <dbReference type="ARBA" id="ARBA00022912"/>
    </source>
</evidence>
<dbReference type="InterPro" id="IPR029016">
    <property type="entry name" value="GAF-like_dom_sf"/>
</dbReference>
<evidence type="ECO:0000256" key="12">
    <source>
        <dbReference type="ARBA" id="ARBA00047761"/>
    </source>
</evidence>
<comment type="function">
    <text evidence="13">Primarily acts as an independent SigF regulator that is sensitive to the osmosensory signal, mediating the cross talk of PknD with the SigF regulon. Possesses both phosphatase and kinase activities. The kinase domain functions as a classic anti-sigma factor-like kinase to phosphorylate the anti-anti-sigma factor domain at the canonical regulatory site, and the phosphatase domain antagonizes this activity.</text>
</comment>
<evidence type="ECO:0000256" key="9">
    <source>
        <dbReference type="ARBA" id="ARBA00022842"/>
    </source>
</evidence>
<dbReference type="PANTHER" id="PTHR43156">
    <property type="entry name" value="STAGE II SPORULATION PROTEIN E-RELATED"/>
    <property type="match status" value="1"/>
</dbReference>
<feature type="region of interest" description="Disordered" evidence="16">
    <location>
        <begin position="1"/>
        <end position="23"/>
    </location>
</feature>
<comment type="caution">
    <text evidence="18">The sequence shown here is derived from an EMBL/GenBank/DDBJ whole genome shotgun (WGS) entry which is preliminary data.</text>
</comment>
<dbReference type="InterPro" id="IPR003594">
    <property type="entry name" value="HATPase_dom"/>
</dbReference>
<name>A0A5N5EYD1_9ACTN</name>
<keyword evidence="9" id="KW-0460">Magnesium</keyword>
<dbReference type="InterPro" id="IPR001932">
    <property type="entry name" value="PPM-type_phosphatase-like_dom"/>
</dbReference>
<dbReference type="SUPFAM" id="SSF55781">
    <property type="entry name" value="GAF domain-like"/>
    <property type="match status" value="1"/>
</dbReference>
<dbReference type="AlphaFoldDB" id="A0A5N5EYD1"/>
<dbReference type="Gene3D" id="3.60.40.10">
    <property type="entry name" value="PPM-type phosphatase domain"/>
    <property type="match status" value="1"/>
</dbReference>
<dbReference type="Proteomes" id="UP000326907">
    <property type="component" value="Unassembled WGS sequence"/>
</dbReference>
<accession>A0A5N5EYD1</accession>
<dbReference type="GO" id="GO:0004722">
    <property type="term" value="F:protein serine/threonine phosphatase activity"/>
    <property type="evidence" value="ECO:0007669"/>
    <property type="project" value="UniProtKB-EC"/>
</dbReference>
<dbReference type="EC" id="3.1.3.16" evidence="1"/>
<dbReference type="GO" id="GO:0005524">
    <property type="term" value="F:ATP binding"/>
    <property type="evidence" value="ECO:0007669"/>
    <property type="project" value="UniProtKB-KW"/>
</dbReference>
<gene>
    <name evidence="18" type="ORF">F5983_17805</name>
</gene>
<sequence length="849" mass="91084">MASADEGPPAGPGPLPDADPRGPVRLSDDAVAVIAGDGTVIGWTRGAEALLGYPAAEMVNRSAALLLAGTPDTRRMAAIAARSRGGSGWSGQIALRGRDDRLIDVDVRVSASFLVAGREGFLVSGQERTPQWTVDGSVLEGFLTRSPVGMAVLDPELRYIWLNDTLEQFGGVPREQRLGRRPADVLPGLLAAPIERLMRQVLATGVPVTDYEYLGWSWSDPNRRRAYSSSFFPLADARENRIGIGYMVQDVTDRWNARRLLALVNEAGASIGSTLDVQRTAQELADFAVPRFADFVFVDLLETPLGGPRPGLPLLGAEVRGVRPPMRRMGMSSVREGCPEAVVRVGESVDFVPPPHDVHFLLDGDPVLLPILDPDSHVWAAEQPARAARIREFGLHSLISVPMRARDTVLGLTTFMRSQNPVPFDEDDVAPARELVARAAVCVDNARRYTREHTAALVLQESLLPHTLRGGTALDVASSYLPADARVGVGGDWFDVIPLSGARVGLVIGDVVGHGISAAATMGRLRTAVQTLADMDLAPDELLARLDDLVMRLSEEEPTGGEADRGGTTVLGATCLYAVYDPASRCCTMARAGHPPPVIVTPDGVVSFPDLPLGPPLGLGGLPFESLEVELPEGSLLGLYTDGLIEGPEKDIEQGKIRLGRAISRDGLPLDELCEAVVKELLPVPQPDDIALLLARTHALRPDRLVSWEVPLDPAAVGATRNKVARQLEVWGLDELTMTTELIVSELVTNAIRYASGPVRLRLLLQSVLTCEVSDASSTTPRLRHARTTDEGGRGLFLVAQLARRWGTRYTHQGKIIWAEQWLPSSPPPPVPPVGSPPVSPSPPPGSPG</sequence>
<dbReference type="SMART" id="SM00065">
    <property type="entry name" value="GAF"/>
    <property type="match status" value="1"/>
</dbReference>
<feature type="domain" description="PAS" evidence="17">
    <location>
        <begin position="29"/>
        <end position="62"/>
    </location>
</feature>